<dbReference type="EMBL" id="UETC01000004">
    <property type="protein sequence ID" value="SSA45833.1"/>
    <property type="molecule type" value="Genomic_DNA"/>
</dbReference>
<dbReference type="InterPro" id="IPR021139">
    <property type="entry name" value="NYN"/>
</dbReference>
<dbReference type="PANTHER" id="PTHR35811">
    <property type="entry name" value="SLR1870 PROTEIN"/>
    <property type="match status" value="1"/>
</dbReference>
<dbReference type="GO" id="GO:0004540">
    <property type="term" value="F:RNA nuclease activity"/>
    <property type="evidence" value="ECO:0007669"/>
    <property type="project" value="InterPro"/>
</dbReference>
<dbReference type="PANTHER" id="PTHR35811:SF1">
    <property type="entry name" value="HTH OST-TYPE DOMAIN-CONTAINING PROTEIN"/>
    <property type="match status" value="1"/>
</dbReference>
<feature type="domain" description="NYN" evidence="2">
    <location>
        <begin position="13"/>
        <end position="139"/>
    </location>
</feature>
<feature type="region of interest" description="Disordered" evidence="1">
    <location>
        <begin position="233"/>
        <end position="259"/>
    </location>
</feature>
<dbReference type="EMBL" id="QGDJ01000004">
    <property type="protein sequence ID" value="PWJ19171.1"/>
    <property type="molecule type" value="Genomic_DNA"/>
</dbReference>
<dbReference type="AlphaFoldDB" id="A0A2Y9C7J7"/>
<evidence type="ECO:0000256" key="1">
    <source>
        <dbReference type="SAM" id="MobiDB-lite"/>
    </source>
</evidence>
<keyword evidence="5" id="KW-1185">Reference proteome</keyword>
<sequence length="282" mass="30783">MAAPALPSPPRLRTGIFIDGDNVSSSYASRLLAGHTERPRVVRVYGSDAALRGWAAHGAFEPILSAAATPSRNATDITLALDALHLTMTEGLGVVVLVSSDGDFTPLARMLRRLGVDVRGMGETKTPKTFQAACTRFEPLSHKPPSSVPAASTDDDAIVAAVRVVLESEWKVLSRLQGGEGLSWLRQGAPGDRAMVEMVQGPFRPVRDRRTRWNHEGAAAALMRLCILVAQQTADPRRDRHHRKAQPDPDDPVDQRRHRPFNYAIPLPDRMGRAVDQLVGEM</sequence>
<protein>
    <submittedName>
        <fullName evidence="3">Uncharacterized LabA/DUF88 family protein</fullName>
    </submittedName>
    <submittedName>
        <fullName evidence="4">Uncharacterized conserved protein, LabA/DUF88 family</fullName>
    </submittedName>
</protein>
<dbReference type="Proteomes" id="UP000251571">
    <property type="component" value="Unassembled WGS sequence"/>
</dbReference>
<evidence type="ECO:0000259" key="2">
    <source>
        <dbReference type="Pfam" id="PF01936"/>
    </source>
</evidence>
<dbReference type="Pfam" id="PF01936">
    <property type="entry name" value="NYN"/>
    <property type="match status" value="1"/>
</dbReference>
<reference evidence="3 5" key="2">
    <citation type="submission" date="2018-03" db="EMBL/GenBank/DDBJ databases">
        <title>Genomic Encyclopedia of Archaeal and Bacterial Type Strains, Phase II (KMG-II): from individual species to whole genera.</title>
        <authorList>
            <person name="Goeker M."/>
        </authorList>
    </citation>
    <scope>NUCLEOTIDE SEQUENCE [LARGE SCALE GENOMIC DNA]</scope>
    <source>
        <strain evidence="3 5">DSM 25227</strain>
    </source>
</reference>
<proteinExistence type="predicted"/>
<dbReference type="Proteomes" id="UP000245839">
    <property type="component" value="Unassembled WGS sequence"/>
</dbReference>
<dbReference type="CDD" id="cd11297">
    <property type="entry name" value="PIN_LabA-like_N_1"/>
    <property type="match status" value="1"/>
</dbReference>
<dbReference type="Gene3D" id="3.40.50.1010">
    <property type="entry name" value="5'-nuclease"/>
    <property type="match status" value="1"/>
</dbReference>
<evidence type="ECO:0000313" key="5">
    <source>
        <dbReference type="Proteomes" id="UP000245839"/>
    </source>
</evidence>
<evidence type="ECO:0000313" key="3">
    <source>
        <dbReference type="EMBL" id="PWJ19171.1"/>
    </source>
</evidence>
<gene>
    <name evidence="3" type="ORF">BCF38_104102</name>
    <name evidence="4" type="ORF">SAMN05421539_104102</name>
</gene>
<name>A0A2Y9C7J7_9RHOB</name>
<organism evidence="4 6">
    <name type="scientific">Jannaschia seohaensis</name>
    <dbReference type="NCBI Taxonomy" id="475081"/>
    <lineage>
        <taxon>Bacteria</taxon>
        <taxon>Pseudomonadati</taxon>
        <taxon>Pseudomonadota</taxon>
        <taxon>Alphaproteobacteria</taxon>
        <taxon>Rhodobacterales</taxon>
        <taxon>Roseobacteraceae</taxon>
        <taxon>Jannaschia</taxon>
    </lineage>
</organism>
<reference evidence="4 6" key="1">
    <citation type="submission" date="2016-10" db="EMBL/GenBank/DDBJ databases">
        <authorList>
            <person name="Cai Z."/>
        </authorList>
    </citation>
    <scope>NUCLEOTIDE SEQUENCE [LARGE SCALE GENOMIC DNA]</scope>
    <source>
        <strain evidence="4 6">DSM 25227</strain>
    </source>
</reference>
<evidence type="ECO:0000313" key="4">
    <source>
        <dbReference type="EMBL" id="SSA45833.1"/>
    </source>
</evidence>
<evidence type="ECO:0000313" key="6">
    <source>
        <dbReference type="Proteomes" id="UP000251571"/>
    </source>
</evidence>
<accession>A0A2Y9C7J7</accession>
<dbReference type="OrthoDB" id="9783963at2"/>